<dbReference type="PANTHER" id="PTHR43499">
    <property type="entry name" value="ABC TRANSPORTER I FAMILY MEMBER 1"/>
    <property type="match status" value="1"/>
</dbReference>
<dbReference type="GO" id="GO:0016887">
    <property type="term" value="F:ATP hydrolysis activity"/>
    <property type="evidence" value="ECO:0007669"/>
    <property type="project" value="InterPro"/>
</dbReference>
<protein>
    <submittedName>
        <fullName evidence="9">Heme ABC exporter ATP-binding protein CcmA</fullName>
    </submittedName>
</protein>
<keyword evidence="1" id="KW-0813">Transport</keyword>
<feature type="domain" description="ABC transporter" evidence="8">
    <location>
        <begin position="4"/>
        <end position="231"/>
    </location>
</feature>
<dbReference type="RefSeq" id="WP_149164521.1">
    <property type="nucleotide sequence ID" value="NZ_QOKV01000004.1"/>
</dbReference>
<evidence type="ECO:0000313" key="9">
    <source>
        <dbReference type="EMBL" id="KAA0686670.1"/>
    </source>
</evidence>
<dbReference type="InterPro" id="IPR003439">
    <property type="entry name" value="ABC_transporter-like_ATP-bd"/>
</dbReference>
<evidence type="ECO:0000256" key="1">
    <source>
        <dbReference type="ARBA" id="ARBA00022448"/>
    </source>
</evidence>
<dbReference type="InterPro" id="IPR027417">
    <property type="entry name" value="P-loop_NTPase"/>
</dbReference>
<evidence type="ECO:0000256" key="2">
    <source>
        <dbReference type="ARBA" id="ARBA00022741"/>
    </source>
</evidence>
<dbReference type="PROSITE" id="PS00211">
    <property type="entry name" value="ABC_TRANSPORTER_1"/>
    <property type="match status" value="1"/>
</dbReference>
<dbReference type="EMBL" id="QOKV01000004">
    <property type="protein sequence ID" value="KAA0686670.1"/>
    <property type="molecule type" value="Genomic_DNA"/>
</dbReference>
<evidence type="ECO:0000256" key="3">
    <source>
        <dbReference type="ARBA" id="ARBA00022748"/>
    </source>
</evidence>
<dbReference type="NCBIfam" id="TIGR01189">
    <property type="entry name" value="ccmA"/>
    <property type="match status" value="1"/>
</dbReference>
<keyword evidence="5" id="KW-1278">Translocase</keyword>
<evidence type="ECO:0000256" key="4">
    <source>
        <dbReference type="ARBA" id="ARBA00022840"/>
    </source>
</evidence>
<evidence type="ECO:0000256" key="6">
    <source>
        <dbReference type="ARBA" id="ARBA00023136"/>
    </source>
</evidence>
<name>A0A6L3B2J3_AZOBR</name>
<accession>A0A6L3B2J3</accession>
<dbReference type="SMART" id="SM00382">
    <property type="entry name" value="AAA"/>
    <property type="match status" value="1"/>
</dbReference>
<keyword evidence="4 9" id="KW-0067">ATP-binding</keyword>
<dbReference type="Gene3D" id="3.40.50.300">
    <property type="entry name" value="P-loop containing nucleotide triphosphate hydrolases"/>
    <property type="match status" value="1"/>
</dbReference>
<dbReference type="GO" id="GO:0017004">
    <property type="term" value="P:cytochrome complex assembly"/>
    <property type="evidence" value="ECO:0007669"/>
    <property type="project" value="UniProtKB-KW"/>
</dbReference>
<dbReference type="Proteomes" id="UP000476837">
    <property type="component" value="Unassembled WGS sequence"/>
</dbReference>
<evidence type="ECO:0000256" key="7">
    <source>
        <dbReference type="SAM" id="MobiDB-lite"/>
    </source>
</evidence>
<feature type="compositionally biased region" description="Acidic residues" evidence="7">
    <location>
        <begin position="212"/>
        <end position="234"/>
    </location>
</feature>
<dbReference type="GO" id="GO:0022857">
    <property type="term" value="F:transmembrane transporter activity"/>
    <property type="evidence" value="ECO:0007669"/>
    <property type="project" value="InterPro"/>
</dbReference>
<proteinExistence type="predicted"/>
<comment type="caution">
    <text evidence="9">The sequence shown here is derived from an EMBL/GenBank/DDBJ whole genome shotgun (WGS) entry which is preliminary data.</text>
</comment>
<dbReference type="InterPro" id="IPR005895">
    <property type="entry name" value="ABC_transptr_haem_export_CcmA"/>
</dbReference>
<dbReference type="InterPro" id="IPR003593">
    <property type="entry name" value="AAA+_ATPase"/>
</dbReference>
<dbReference type="GO" id="GO:0005524">
    <property type="term" value="F:ATP binding"/>
    <property type="evidence" value="ECO:0007669"/>
    <property type="project" value="UniProtKB-KW"/>
</dbReference>
<keyword evidence="6" id="KW-0472">Membrane</keyword>
<dbReference type="InterPro" id="IPR017871">
    <property type="entry name" value="ABC_transporter-like_CS"/>
</dbReference>
<dbReference type="AlphaFoldDB" id="A0A6L3B2J3"/>
<feature type="region of interest" description="Disordered" evidence="7">
    <location>
        <begin position="203"/>
        <end position="234"/>
    </location>
</feature>
<organism evidence="9 10">
    <name type="scientific">Azospirillum brasilense</name>
    <dbReference type="NCBI Taxonomy" id="192"/>
    <lineage>
        <taxon>Bacteria</taxon>
        <taxon>Pseudomonadati</taxon>
        <taxon>Pseudomonadota</taxon>
        <taxon>Alphaproteobacteria</taxon>
        <taxon>Rhodospirillales</taxon>
        <taxon>Azospirillaceae</taxon>
        <taxon>Azospirillum</taxon>
    </lineage>
</organism>
<keyword evidence="3" id="KW-0201">Cytochrome c-type biogenesis</keyword>
<dbReference type="PROSITE" id="PS50893">
    <property type="entry name" value="ABC_TRANSPORTER_2"/>
    <property type="match status" value="1"/>
</dbReference>
<sequence length="234" mass="24774">MPVFAGSALTCLRGDRLVFTGLDFRIAPGEALFLLGPNGSGKSSLLRVMAGLLKPIRGRLSWDDVAVSDDPDGHRGRIHYVGHLDAVKPVLSAVENLSFWATLGGAADPRGNALKALDRLGVPHIANVPGRYLSAGQKRRLNLARIIAAPAALWLLDEPTVALDRAAIALFEEIIAEHRAGGGMVAVSTHVDIAMPGAGELHLDEFTPVPHDEDDGGEDDGGEDDEVLEEEDAS</sequence>
<reference evidence="9 10" key="1">
    <citation type="submission" date="2018-07" db="EMBL/GenBank/DDBJ databases">
        <title>Genome sequence of Roseomonas fauriae ATCC 49958.</title>
        <authorList>
            <person name="Sant'Anna F.H."/>
            <person name="Baldani J.I."/>
            <person name="Zilli J.E."/>
            <person name="Reis V.M."/>
            <person name="Hartmann A."/>
            <person name="Cruz L."/>
            <person name="de Souza E.M."/>
            <person name="de Oliveira Pedrosa F."/>
            <person name="Passaglia L.M.P."/>
        </authorList>
    </citation>
    <scope>NUCLEOTIDE SEQUENCE [LARGE SCALE GENOMIC DNA]</scope>
    <source>
        <strain evidence="9 10">ATCC 49958</strain>
    </source>
</reference>
<dbReference type="SUPFAM" id="SSF52540">
    <property type="entry name" value="P-loop containing nucleoside triphosphate hydrolases"/>
    <property type="match status" value="1"/>
</dbReference>
<dbReference type="PANTHER" id="PTHR43499:SF1">
    <property type="entry name" value="ABC TRANSPORTER I FAMILY MEMBER 1"/>
    <property type="match status" value="1"/>
</dbReference>
<evidence type="ECO:0000259" key="8">
    <source>
        <dbReference type="PROSITE" id="PS50893"/>
    </source>
</evidence>
<keyword evidence="2" id="KW-0547">Nucleotide-binding</keyword>
<evidence type="ECO:0000256" key="5">
    <source>
        <dbReference type="ARBA" id="ARBA00022967"/>
    </source>
</evidence>
<evidence type="ECO:0000313" key="10">
    <source>
        <dbReference type="Proteomes" id="UP000476837"/>
    </source>
</evidence>
<gene>
    <name evidence="9" type="primary">ccmA</name>
    <name evidence="9" type="ORF">DS837_09450</name>
</gene>
<dbReference type="Pfam" id="PF00005">
    <property type="entry name" value="ABC_tran"/>
    <property type="match status" value="1"/>
</dbReference>